<evidence type="ECO:0000259" key="4">
    <source>
        <dbReference type="PROSITE" id="PS50932"/>
    </source>
</evidence>
<reference evidence="6 7" key="1">
    <citation type="submission" date="2017-12" db="EMBL/GenBank/DDBJ databases">
        <title>Mesoplasma syrphidae YJS, Complete Genome.</title>
        <authorList>
            <person name="Knight T.F."/>
            <person name="Citino T."/>
            <person name="Rubinstein R."/>
            <person name="Neuschaefer Z."/>
        </authorList>
    </citation>
    <scope>NUCLEOTIDE SEQUENCE [LARGE SCALE GENOMIC DNA]</scope>
    <source>
        <strain evidence="6 7">YJS</strain>
    </source>
</reference>
<dbReference type="Proteomes" id="UP000233419">
    <property type="component" value="Chromosome"/>
</dbReference>
<dbReference type="InterPro" id="IPR010982">
    <property type="entry name" value="Lambda_DNA-bd_dom_sf"/>
</dbReference>
<feature type="domain" description="HTH lacI-type" evidence="4">
    <location>
        <begin position="20"/>
        <end position="73"/>
    </location>
</feature>
<evidence type="ECO:0000313" key="6">
    <source>
        <dbReference type="EMBL" id="AUF83742.1"/>
    </source>
</evidence>
<sequence length="329" mass="37859">MLIIIINSYKVRLNMNKTKITYHEIAKLSGLGVGTVSRYFNNYNISESSKKRIGDVLKKIDYVPNFAASSIKKKVKDVYLMLPFNNDETANMEIVNGVKSYFEQKDISFFVFISSDDSKQYETDLNYLISRNPYAVILLLPKDTTKELEERISIIKTTKLVTYNKKIKNVDTYEIEDYVMFKNLASKIDQKYSKQNILYIGLPDADTTTGKMRKKGFLENTKNNSVSSLVVSKNTIEVIQKEFEDHLKNNFADIYVCATHTIALTVNDYLTKKGVRNISILSDIGKVGRTSELVKAEYLIFVDYFLIGCQIAKKILDIKFIYKKNFEII</sequence>
<organism evidence="6 7">
    <name type="scientific">Mesoplasma syrphidae</name>
    <dbReference type="NCBI Taxonomy" id="225999"/>
    <lineage>
        <taxon>Bacteria</taxon>
        <taxon>Bacillati</taxon>
        <taxon>Mycoplasmatota</taxon>
        <taxon>Mollicutes</taxon>
        <taxon>Entomoplasmatales</taxon>
        <taxon>Entomoplasmataceae</taxon>
        <taxon>Mesoplasma</taxon>
    </lineage>
</organism>
<dbReference type="CDD" id="cd01392">
    <property type="entry name" value="HTH_LacI"/>
    <property type="match status" value="1"/>
</dbReference>
<dbReference type="GO" id="GO:0003700">
    <property type="term" value="F:DNA-binding transcription factor activity"/>
    <property type="evidence" value="ECO:0007669"/>
    <property type="project" value="TreeGrafter"/>
</dbReference>
<name>A0A2K9BRW0_9MOLU</name>
<dbReference type="InterPro" id="IPR000843">
    <property type="entry name" value="HTH_LacI"/>
</dbReference>
<evidence type="ECO:0000313" key="7">
    <source>
        <dbReference type="Proteomes" id="UP000233419"/>
    </source>
</evidence>
<gene>
    <name evidence="6" type="ORF">CXP39_02945</name>
</gene>
<dbReference type="PANTHER" id="PTHR30146:SF154">
    <property type="entry name" value="TRANSCRIPTION REGULATOR, MEMBER OF GALR FAMILY"/>
    <property type="match status" value="1"/>
</dbReference>
<dbReference type="PROSITE" id="PS50943">
    <property type="entry name" value="HTH_CROC1"/>
    <property type="match status" value="1"/>
</dbReference>
<evidence type="ECO:0000256" key="1">
    <source>
        <dbReference type="ARBA" id="ARBA00023015"/>
    </source>
</evidence>
<accession>A0A2K9BRW0</accession>
<feature type="domain" description="HTH cro/C1-type" evidence="5">
    <location>
        <begin position="24"/>
        <end position="63"/>
    </location>
</feature>
<dbReference type="InterPro" id="IPR001387">
    <property type="entry name" value="Cro/C1-type_HTH"/>
</dbReference>
<dbReference type="AlphaFoldDB" id="A0A2K9BRW0"/>
<dbReference type="PROSITE" id="PS50932">
    <property type="entry name" value="HTH_LACI_2"/>
    <property type="match status" value="1"/>
</dbReference>
<dbReference type="PANTHER" id="PTHR30146">
    <property type="entry name" value="LACI-RELATED TRANSCRIPTIONAL REPRESSOR"/>
    <property type="match status" value="1"/>
</dbReference>
<keyword evidence="3" id="KW-0804">Transcription</keyword>
<dbReference type="InterPro" id="IPR028082">
    <property type="entry name" value="Peripla_BP_I"/>
</dbReference>
<dbReference type="SUPFAM" id="SSF53822">
    <property type="entry name" value="Periplasmic binding protein-like I"/>
    <property type="match status" value="1"/>
</dbReference>
<proteinExistence type="predicted"/>
<protein>
    <submittedName>
        <fullName evidence="6">LacI family transcriptional regulator</fullName>
    </submittedName>
</protein>
<dbReference type="SMART" id="SM00354">
    <property type="entry name" value="HTH_LACI"/>
    <property type="match status" value="1"/>
</dbReference>
<keyword evidence="1" id="KW-0805">Transcription regulation</keyword>
<dbReference type="KEGG" id="msyr:CXP39_02945"/>
<evidence type="ECO:0000256" key="3">
    <source>
        <dbReference type="ARBA" id="ARBA00023163"/>
    </source>
</evidence>
<evidence type="ECO:0000259" key="5">
    <source>
        <dbReference type="PROSITE" id="PS50943"/>
    </source>
</evidence>
<evidence type="ECO:0000256" key="2">
    <source>
        <dbReference type="ARBA" id="ARBA00023125"/>
    </source>
</evidence>
<dbReference type="Pfam" id="PF00356">
    <property type="entry name" value="LacI"/>
    <property type="match status" value="1"/>
</dbReference>
<dbReference type="GO" id="GO:0000976">
    <property type="term" value="F:transcription cis-regulatory region binding"/>
    <property type="evidence" value="ECO:0007669"/>
    <property type="project" value="TreeGrafter"/>
</dbReference>
<dbReference type="SUPFAM" id="SSF47413">
    <property type="entry name" value="lambda repressor-like DNA-binding domains"/>
    <property type="match status" value="1"/>
</dbReference>
<dbReference type="EMBL" id="CP025257">
    <property type="protein sequence ID" value="AUF83742.1"/>
    <property type="molecule type" value="Genomic_DNA"/>
</dbReference>
<dbReference type="Gene3D" id="1.10.260.40">
    <property type="entry name" value="lambda repressor-like DNA-binding domains"/>
    <property type="match status" value="1"/>
</dbReference>
<keyword evidence="2" id="KW-0238">DNA-binding</keyword>
<keyword evidence="7" id="KW-1185">Reference proteome</keyword>
<dbReference type="Gene3D" id="3.40.50.2300">
    <property type="match status" value="2"/>
</dbReference>